<dbReference type="PANTHER" id="PTHR43864:SF1">
    <property type="entry name" value="XANTHINE PHOSPHORIBOSYLTRANSFERASE"/>
    <property type="match status" value="1"/>
</dbReference>
<dbReference type="GO" id="GO:0006166">
    <property type="term" value="P:purine ribonucleoside salvage"/>
    <property type="evidence" value="ECO:0007669"/>
    <property type="project" value="UniProtKB-KW"/>
</dbReference>
<dbReference type="SUPFAM" id="SSF53271">
    <property type="entry name" value="PRTase-like"/>
    <property type="match status" value="1"/>
</dbReference>
<dbReference type="EC" id="2.4.2.22" evidence="5 6"/>
<feature type="binding site" evidence="5">
    <location>
        <begin position="155"/>
        <end position="159"/>
    </location>
    <ligand>
        <name>5-phospho-alpha-D-ribose 1-diphosphate</name>
        <dbReference type="ChEBI" id="CHEBI:58017"/>
    </ligand>
</feature>
<name>A0A837IN24_9LACO</name>
<gene>
    <name evidence="5" type="primary">xpt</name>
    <name evidence="7" type="ORF">LRB_1753</name>
</gene>
<evidence type="ECO:0000256" key="4">
    <source>
        <dbReference type="ARBA" id="ARBA00022726"/>
    </source>
</evidence>
<dbReference type="NCBIfam" id="NF006671">
    <property type="entry name" value="PRK09219.1"/>
    <property type="match status" value="1"/>
</dbReference>
<evidence type="ECO:0000256" key="1">
    <source>
        <dbReference type="ARBA" id="ARBA00022490"/>
    </source>
</evidence>
<dbReference type="InterPro" id="IPR050118">
    <property type="entry name" value="Pur/Pyrimidine_PRTase"/>
</dbReference>
<evidence type="ECO:0000256" key="3">
    <source>
        <dbReference type="ARBA" id="ARBA00022679"/>
    </source>
</evidence>
<dbReference type="Proteomes" id="UP000035618">
    <property type="component" value="Unassembled WGS sequence"/>
</dbReference>
<comment type="subcellular location">
    <subcellularLocation>
        <location evidence="5">Cytoplasm</location>
    </subcellularLocation>
</comment>
<dbReference type="InterPro" id="IPR029057">
    <property type="entry name" value="PRTase-like"/>
</dbReference>
<keyword evidence="1 5" id="KW-0963">Cytoplasm</keyword>
<evidence type="ECO:0000256" key="6">
    <source>
        <dbReference type="NCBIfam" id="TIGR01744"/>
    </source>
</evidence>
<evidence type="ECO:0000256" key="2">
    <source>
        <dbReference type="ARBA" id="ARBA00022676"/>
    </source>
</evidence>
<dbReference type="InterPro" id="IPR010079">
    <property type="entry name" value="Xanthine_PRibTrfase"/>
</dbReference>
<dbReference type="GO" id="GO:0046110">
    <property type="term" value="P:xanthine metabolic process"/>
    <property type="evidence" value="ECO:0007669"/>
    <property type="project" value="UniProtKB-UniRule"/>
</dbReference>
<dbReference type="PANTHER" id="PTHR43864">
    <property type="entry name" value="HYPOXANTHINE/GUANINE PHOSPHORIBOSYLTRANSFERASE"/>
    <property type="match status" value="1"/>
</dbReference>
<dbReference type="NCBIfam" id="TIGR01744">
    <property type="entry name" value="XPRTase"/>
    <property type="match status" value="1"/>
</dbReference>
<dbReference type="GO" id="GO:0000310">
    <property type="term" value="F:xanthine phosphoribosyltransferase activity"/>
    <property type="evidence" value="ECO:0007669"/>
    <property type="project" value="UniProtKB-UniRule"/>
</dbReference>
<evidence type="ECO:0000256" key="5">
    <source>
        <dbReference type="HAMAP-Rule" id="MF_01184"/>
    </source>
</evidence>
<organism evidence="7 8">
    <name type="scientific">Ligilactobacillus ruminis</name>
    <dbReference type="NCBI Taxonomy" id="1623"/>
    <lineage>
        <taxon>Bacteria</taxon>
        <taxon>Bacillati</taxon>
        <taxon>Bacillota</taxon>
        <taxon>Bacilli</taxon>
        <taxon>Lactobacillales</taxon>
        <taxon>Lactobacillaceae</taxon>
        <taxon>Ligilactobacillus</taxon>
    </lineage>
</organism>
<comment type="similarity">
    <text evidence="5">Belongs to the purine/pyrimidine phosphoribosyltransferase family. Xpt subfamily.</text>
</comment>
<accession>A0A837IN24</accession>
<dbReference type="GO" id="GO:0005737">
    <property type="term" value="C:cytoplasm"/>
    <property type="evidence" value="ECO:0007669"/>
    <property type="project" value="UniProtKB-SubCell"/>
</dbReference>
<evidence type="ECO:0000313" key="8">
    <source>
        <dbReference type="Proteomes" id="UP000035618"/>
    </source>
</evidence>
<proteinExistence type="inferred from homology"/>
<keyword evidence="4 5" id="KW-0660">Purine salvage</keyword>
<protein>
    <recommendedName>
        <fullName evidence="5 6">Xanthine phosphoribosyltransferase</fullName>
        <shortName evidence="5">XPRTase</shortName>
        <ecNumber evidence="5 6">2.4.2.22</ecNumber>
    </recommendedName>
</protein>
<dbReference type="AlphaFoldDB" id="A0A837IN24"/>
<feature type="binding site" evidence="5">
    <location>
        <position position="183"/>
    </location>
    <ligand>
        <name>xanthine</name>
        <dbReference type="ChEBI" id="CHEBI:17712"/>
    </ligand>
</feature>
<sequence length="219" mass="24376">MAFFTVEGKESLFVCNFISYDARGGIILKLLEDRIRQDGVVLPGNVLKVNQFLNHQIDPQLMYEIGQEFARLFKERPVTKILTVEASGIAPAIMAGLVMNVPVLFARKKKPSTLDDRTYTAEVYSYTKKVTNTISVDSKFLSKNDHVLIIDDFLANGQAVKGMLEICKQADVKVEGVGIVVEKSFQEGAGWIKGQGIRLESLARISSFENDTVHFVGEE</sequence>
<comment type="catalytic activity">
    <reaction evidence="5">
        <text>XMP + diphosphate = xanthine + 5-phospho-alpha-D-ribose 1-diphosphate</text>
        <dbReference type="Rhea" id="RHEA:10800"/>
        <dbReference type="ChEBI" id="CHEBI:17712"/>
        <dbReference type="ChEBI" id="CHEBI:33019"/>
        <dbReference type="ChEBI" id="CHEBI:57464"/>
        <dbReference type="ChEBI" id="CHEBI:58017"/>
        <dbReference type="EC" id="2.4.2.22"/>
    </reaction>
</comment>
<dbReference type="HAMAP" id="MF_01184">
    <property type="entry name" value="XPRTase"/>
    <property type="match status" value="1"/>
</dbReference>
<dbReference type="EMBL" id="JHAJ01000117">
    <property type="protein sequence ID" value="KLA44652.1"/>
    <property type="molecule type" value="Genomic_DNA"/>
</dbReference>
<comment type="caution">
    <text evidence="7">The sequence shown here is derived from an EMBL/GenBank/DDBJ whole genome shotgun (WGS) entry which is preliminary data.</text>
</comment>
<reference evidence="7 8" key="1">
    <citation type="journal article" date="2015" name="BMC Microbiol.">
        <title>Lactobacillus ruminis strains cluster according to their mammalian gut source.</title>
        <authorList>
            <person name="O' Donnell M.M."/>
            <person name="Harris H.M."/>
            <person name="Lynch D.B."/>
            <person name="Ross R.P."/>
            <person name="O'Toole P.W."/>
        </authorList>
    </citation>
    <scope>NUCLEOTIDE SEQUENCE [LARGE SCALE GENOMIC DNA]</scope>
    <source>
        <strain evidence="7 8">ATCC 27780</strain>
    </source>
</reference>
<dbReference type="Gene3D" id="3.40.50.2020">
    <property type="match status" value="1"/>
</dbReference>
<dbReference type="CDD" id="cd06223">
    <property type="entry name" value="PRTases_typeI"/>
    <property type="match status" value="1"/>
</dbReference>
<comment type="function">
    <text evidence="5">Converts the preformed base xanthine, a product of nucleic acid breakdown, to xanthosine 5'-monophosphate (XMP), so it can be reused for RNA or DNA synthesis.</text>
</comment>
<comment type="pathway">
    <text evidence="5">Purine metabolism; XMP biosynthesis via salvage pathway; XMP from xanthine: step 1/1.</text>
</comment>
<dbReference type="GO" id="GO:0032265">
    <property type="term" value="P:XMP salvage"/>
    <property type="evidence" value="ECO:0007669"/>
    <property type="project" value="UniProtKB-UniRule"/>
</dbReference>
<feature type="binding site" evidence="5">
    <location>
        <position position="47"/>
    </location>
    <ligand>
        <name>xanthine</name>
        <dbReference type="ChEBI" id="CHEBI:17712"/>
    </ligand>
</feature>
<keyword evidence="2 5" id="KW-0328">Glycosyltransferase</keyword>
<dbReference type="InterPro" id="IPR000836">
    <property type="entry name" value="PRTase_dom"/>
</dbReference>
<feature type="binding site" evidence="5">
    <location>
        <position position="54"/>
    </location>
    <ligand>
        <name>xanthine</name>
        <dbReference type="ChEBI" id="CHEBI:17712"/>
    </ligand>
</feature>
<keyword evidence="3 5" id="KW-0808">Transferase</keyword>
<comment type="subunit">
    <text evidence="5">Homodimer.</text>
</comment>
<evidence type="ECO:0000313" key="7">
    <source>
        <dbReference type="EMBL" id="KLA44652.1"/>
    </source>
</evidence>
<dbReference type="UniPathway" id="UPA00602">
    <property type="reaction ID" value="UER00658"/>
</dbReference>